<gene>
    <name evidence="2" type="ORF">SLS55_004001</name>
</gene>
<dbReference type="Proteomes" id="UP001430584">
    <property type="component" value="Unassembled WGS sequence"/>
</dbReference>
<comment type="caution">
    <text evidence="2">The sequence shown here is derived from an EMBL/GenBank/DDBJ whole genome shotgun (WGS) entry which is preliminary data.</text>
</comment>
<feature type="region of interest" description="Disordered" evidence="1">
    <location>
        <begin position="157"/>
        <end position="225"/>
    </location>
</feature>
<reference evidence="2 3" key="1">
    <citation type="submission" date="2024-02" db="EMBL/GenBank/DDBJ databases">
        <title>De novo assembly and annotation of 12 fungi associated with fruit tree decline syndrome in Ontario, Canada.</title>
        <authorList>
            <person name="Sulman M."/>
            <person name="Ellouze W."/>
            <person name="Ilyukhin E."/>
        </authorList>
    </citation>
    <scope>NUCLEOTIDE SEQUENCE [LARGE SCALE GENOMIC DNA]</scope>
    <source>
        <strain evidence="2 3">FDS-637</strain>
    </source>
</reference>
<keyword evidence="3" id="KW-1185">Reference proteome</keyword>
<name>A0ABR3CI78_9PEZI</name>
<sequence>MSGARGFSFKPSLRFPPARRPTLFATNYMAGLRPSMGAKLIIDDPSHPRHYKLKRKYEAKDPKCLWLAPMVTMATSPKRTVRVWCVRRLRAAVREEMEARGLNELGQRMRDGKPTEGPAAVWGTLVLNVNEKMVSARYEQVRKEAGWTADALLEAFRPQGSRPQGSRPQGSRPQGSRPQGSSPPPKPQSQPKPKPNPRPSDGRGTKRLVLDCLKGIPRRPRPNHP</sequence>
<feature type="compositionally biased region" description="Pro residues" evidence="1">
    <location>
        <begin position="181"/>
        <end position="198"/>
    </location>
</feature>
<protein>
    <submittedName>
        <fullName evidence="2">Uncharacterized protein</fullName>
    </submittedName>
</protein>
<feature type="compositionally biased region" description="Low complexity" evidence="1">
    <location>
        <begin position="157"/>
        <end position="180"/>
    </location>
</feature>
<dbReference type="GeneID" id="92008086"/>
<organism evidence="2 3">
    <name type="scientific">Diplodia seriata</name>
    <dbReference type="NCBI Taxonomy" id="420778"/>
    <lineage>
        <taxon>Eukaryota</taxon>
        <taxon>Fungi</taxon>
        <taxon>Dikarya</taxon>
        <taxon>Ascomycota</taxon>
        <taxon>Pezizomycotina</taxon>
        <taxon>Dothideomycetes</taxon>
        <taxon>Dothideomycetes incertae sedis</taxon>
        <taxon>Botryosphaeriales</taxon>
        <taxon>Botryosphaeriaceae</taxon>
        <taxon>Diplodia</taxon>
    </lineage>
</organism>
<dbReference type="RefSeq" id="XP_066633344.1">
    <property type="nucleotide sequence ID" value="XM_066775463.1"/>
</dbReference>
<evidence type="ECO:0000313" key="3">
    <source>
        <dbReference type="Proteomes" id="UP001430584"/>
    </source>
</evidence>
<dbReference type="EMBL" id="JAJVCZ030000004">
    <property type="protein sequence ID" value="KAL0260315.1"/>
    <property type="molecule type" value="Genomic_DNA"/>
</dbReference>
<proteinExistence type="predicted"/>
<evidence type="ECO:0000256" key="1">
    <source>
        <dbReference type="SAM" id="MobiDB-lite"/>
    </source>
</evidence>
<feature type="compositionally biased region" description="Basic residues" evidence="1">
    <location>
        <begin position="216"/>
        <end position="225"/>
    </location>
</feature>
<evidence type="ECO:0000313" key="2">
    <source>
        <dbReference type="EMBL" id="KAL0260315.1"/>
    </source>
</evidence>
<accession>A0ABR3CI78</accession>